<organism evidence="8">
    <name type="scientific">Pseudoalteromonas prydzensis</name>
    <dbReference type="NCBI Taxonomy" id="182141"/>
    <lineage>
        <taxon>Bacteria</taxon>
        <taxon>Pseudomonadati</taxon>
        <taxon>Pseudomonadota</taxon>
        <taxon>Gammaproteobacteria</taxon>
        <taxon>Alteromonadales</taxon>
        <taxon>Pseudoalteromonadaceae</taxon>
        <taxon>Pseudoalteromonas</taxon>
    </lineage>
</organism>
<feature type="domain" description="HAMP" evidence="7">
    <location>
        <begin position="344"/>
        <end position="396"/>
    </location>
</feature>
<evidence type="ECO:0000259" key="7">
    <source>
        <dbReference type="PROSITE" id="PS50885"/>
    </source>
</evidence>
<evidence type="ECO:0000259" key="6">
    <source>
        <dbReference type="PROSITE" id="PS50111"/>
    </source>
</evidence>
<evidence type="ECO:0000256" key="3">
    <source>
        <dbReference type="ARBA" id="ARBA00029447"/>
    </source>
</evidence>
<dbReference type="InterPro" id="IPR004089">
    <property type="entry name" value="MCPsignal_dom"/>
</dbReference>
<feature type="domain" description="Methyl-accepting transducer" evidence="6">
    <location>
        <begin position="401"/>
        <end position="637"/>
    </location>
</feature>
<comment type="subcellular location">
    <subcellularLocation>
        <location evidence="1">Membrane</location>
    </subcellularLocation>
</comment>
<keyword evidence="2 4" id="KW-0807">Transducer</keyword>
<accession>A0A7V1GEP6</accession>
<dbReference type="PANTHER" id="PTHR32089:SF112">
    <property type="entry name" value="LYSOZYME-LIKE PROTEIN-RELATED"/>
    <property type="match status" value="1"/>
</dbReference>
<evidence type="ECO:0000256" key="1">
    <source>
        <dbReference type="ARBA" id="ARBA00004370"/>
    </source>
</evidence>
<evidence type="ECO:0000313" key="8">
    <source>
        <dbReference type="EMBL" id="HEA16522.1"/>
    </source>
</evidence>
<dbReference type="PROSITE" id="PS50111">
    <property type="entry name" value="CHEMOTAXIS_TRANSDUC_2"/>
    <property type="match status" value="1"/>
</dbReference>
<dbReference type="EMBL" id="DRGM01000093">
    <property type="protein sequence ID" value="HEA16522.1"/>
    <property type="molecule type" value="Genomic_DNA"/>
</dbReference>
<dbReference type="SUPFAM" id="SSF58104">
    <property type="entry name" value="Methyl-accepting chemotaxis protein (MCP) signaling domain"/>
    <property type="match status" value="1"/>
</dbReference>
<proteinExistence type="inferred from homology"/>
<name>A0A7V1GEP6_9GAMM</name>
<dbReference type="Pfam" id="PF00015">
    <property type="entry name" value="MCPsignal"/>
    <property type="match status" value="1"/>
</dbReference>
<keyword evidence="5" id="KW-1133">Transmembrane helix</keyword>
<evidence type="ECO:0000256" key="5">
    <source>
        <dbReference type="SAM" id="Phobius"/>
    </source>
</evidence>
<sequence length="673" mass="73699">MRAIAIKTKLIFAFATIGFLMLASSGFFYWSLGQINHATADIETLAVPVQQQSNALRLSLLSITKYNAVAYSQTTESSLQQQQQSTRDNQAIFASKLKELNTQLHDQPQMQQLLSKIEQRYQQLNTTNTTMFNAKQQGLTATTEVTALANDYANNLADLSNGLLDLELIEVAAEQQTLLAAIVGTATRIDDLLFTLGNNVKNISHINTLQTLNEHQQDTNFLLDNIQSNFTYLQQQASELENKTNFVSLEELLNLINKQLTMLYQQQTTLLTSKVEAEQAFSAFQQQFQLTEQLIIELNQLADKRFNTLQADAQSVISTGSTLAIIISLVLISFAALICFLTTKAMLKPLNTVNKALSRIASGDLSKRTKPVNDDEFGLLLNNINQLSDDLSTLLSAISDNAHTLDQSAIQTSEQGQHMTLAAQQQLDHIAQASSVAHSMFSNSQAVCEQADNTSSEVANASQFANDVNHIADRNSQRIAALLARLDQAVQSTNELTQHTQLIGAIVDTISSIAEQTNLLALNAAIEAARAGENGRGFAVVADEVRSLAARTQSSTSEIHTMIQTLQQQASTAHHEINDGQQQAKECVANSSELNQAVDKIKSTLVTINQMSTQIADSSHHQLDNSNGIKQIMAQVTVQAQSNAEHAKSLANQSENVNQLAHSLTSAVERFKF</sequence>
<dbReference type="PANTHER" id="PTHR32089">
    <property type="entry name" value="METHYL-ACCEPTING CHEMOTAXIS PROTEIN MCPB"/>
    <property type="match status" value="1"/>
</dbReference>
<dbReference type="Proteomes" id="UP000886188">
    <property type="component" value="Unassembled WGS sequence"/>
</dbReference>
<dbReference type="SMART" id="SM00304">
    <property type="entry name" value="HAMP"/>
    <property type="match status" value="1"/>
</dbReference>
<keyword evidence="5" id="KW-0812">Transmembrane</keyword>
<dbReference type="CDD" id="cd06225">
    <property type="entry name" value="HAMP"/>
    <property type="match status" value="1"/>
</dbReference>
<dbReference type="GO" id="GO:0007165">
    <property type="term" value="P:signal transduction"/>
    <property type="evidence" value="ECO:0007669"/>
    <property type="project" value="UniProtKB-KW"/>
</dbReference>
<reference evidence="8" key="1">
    <citation type="journal article" date="2020" name="mSystems">
        <title>Genome- and Community-Level Interaction Insights into Carbon Utilization and Element Cycling Functions of Hydrothermarchaeota in Hydrothermal Sediment.</title>
        <authorList>
            <person name="Zhou Z."/>
            <person name="Liu Y."/>
            <person name="Xu W."/>
            <person name="Pan J."/>
            <person name="Luo Z.H."/>
            <person name="Li M."/>
        </authorList>
    </citation>
    <scope>NUCLEOTIDE SEQUENCE [LARGE SCALE GENOMIC DNA]</scope>
    <source>
        <strain evidence="8">HyVt-346</strain>
    </source>
</reference>
<evidence type="ECO:0000256" key="4">
    <source>
        <dbReference type="PROSITE-ProRule" id="PRU00284"/>
    </source>
</evidence>
<dbReference type="AlphaFoldDB" id="A0A7V1GEP6"/>
<keyword evidence="5" id="KW-0472">Membrane</keyword>
<dbReference type="Pfam" id="PF00672">
    <property type="entry name" value="HAMP"/>
    <property type="match status" value="1"/>
</dbReference>
<evidence type="ECO:0000256" key="2">
    <source>
        <dbReference type="ARBA" id="ARBA00023224"/>
    </source>
</evidence>
<protein>
    <submittedName>
        <fullName evidence="8">Methyl-accepting chemotaxis protein</fullName>
    </submittedName>
</protein>
<gene>
    <name evidence="8" type="ORF">ENH88_08770</name>
</gene>
<dbReference type="Gene3D" id="1.10.287.950">
    <property type="entry name" value="Methyl-accepting chemotaxis protein"/>
    <property type="match status" value="1"/>
</dbReference>
<dbReference type="FunFam" id="1.10.287.950:FF:000001">
    <property type="entry name" value="Methyl-accepting chemotaxis sensory transducer"/>
    <property type="match status" value="1"/>
</dbReference>
<dbReference type="SMART" id="SM00283">
    <property type="entry name" value="MA"/>
    <property type="match status" value="1"/>
</dbReference>
<dbReference type="RefSeq" id="WP_304181697.1">
    <property type="nucleotide sequence ID" value="NZ_DRGM01000093.1"/>
</dbReference>
<comment type="caution">
    <text evidence="8">The sequence shown here is derived from an EMBL/GenBank/DDBJ whole genome shotgun (WGS) entry which is preliminary data.</text>
</comment>
<dbReference type="GO" id="GO:0016020">
    <property type="term" value="C:membrane"/>
    <property type="evidence" value="ECO:0007669"/>
    <property type="project" value="UniProtKB-SubCell"/>
</dbReference>
<dbReference type="PROSITE" id="PS50885">
    <property type="entry name" value="HAMP"/>
    <property type="match status" value="1"/>
</dbReference>
<dbReference type="InterPro" id="IPR003660">
    <property type="entry name" value="HAMP_dom"/>
</dbReference>
<feature type="transmembrane region" description="Helical" evidence="5">
    <location>
        <begin position="12"/>
        <end position="32"/>
    </location>
</feature>
<dbReference type="GO" id="GO:0006935">
    <property type="term" value="P:chemotaxis"/>
    <property type="evidence" value="ECO:0007669"/>
    <property type="project" value="UniProtKB-ARBA"/>
</dbReference>
<comment type="similarity">
    <text evidence="3">Belongs to the methyl-accepting chemotaxis (MCP) protein family.</text>
</comment>
<feature type="transmembrane region" description="Helical" evidence="5">
    <location>
        <begin position="323"/>
        <end position="341"/>
    </location>
</feature>